<dbReference type="Proteomes" id="UP000293846">
    <property type="component" value="Unassembled WGS sequence"/>
</dbReference>
<dbReference type="Pfam" id="PF01738">
    <property type="entry name" value="DLH"/>
    <property type="match status" value="1"/>
</dbReference>
<keyword evidence="3" id="KW-1185">Reference proteome</keyword>
<dbReference type="AlphaFoldDB" id="A0A4R1AQ91"/>
<proteinExistence type="predicted"/>
<evidence type="ECO:0000313" key="3">
    <source>
        <dbReference type="Proteomes" id="UP000293846"/>
    </source>
</evidence>
<reference evidence="2 3" key="1">
    <citation type="submission" date="2019-03" db="EMBL/GenBank/DDBJ databases">
        <authorList>
            <person name="Jensen L."/>
            <person name="Storgaard J."/>
            <person name="Sulaj E."/>
            <person name="Schramm A."/>
            <person name="Marshall I.P.G."/>
        </authorList>
    </citation>
    <scope>NUCLEOTIDE SEQUENCE [LARGE SCALE GENOMIC DNA]</scope>
    <source>
        <strain evidence="2 3">2017H2G3</strain>
    </source>
</reference>
<dbReference type="RefSeq" id="WP_131237997.1">
    <property type="nucleotide sequence ID" value="NZ_SJTH01000040.1"/>
</dbReference>
<sequence>MLKINKNSDKLIIVVHEIYGINQHMVDVCELLSEENFDIICPDLLQQDFPFDYSQEEKAYQNFMDNVGFSNGLHKIKSILLDSKDEYSKIFIIGFSVGATVAWLCCEEECVDGIVGYYGSRIRDYVNINPNCPVLLFFPDKEKSFNVNELVSTIDKANIDARICRGKHGFSDPYSSKYNEELTRNTFRETLNFFKNN</sequence>
<dbReference type="PANTHER" id="PTHR46623">
    <property type="entry name" value="CARBOXYMETHYLENEBUTENOLIDASE-RELATED"/>
    <property type="match status" value="1"/>
</dbReference>
<dbReference type="GO" id="GO:0016787">
    <property type="term" value="F:hydrolase activity"/>
    <property type="evidence" value="ECO:0007669"/>
    <property type="project" value="UniProtKB-KW"/>
</dbReference>
<dbReference type="OrthoDB" id="115291at2"/>
<dbReference type="STRING" id="1742358.GCA_001439605_04687"/>
<accession>A0A4R1AQ91</accession>
<dbReference type="InterPro" id="IPR029058">
    <property type="entry name" value="AB_hydrolase_fold"/>
</dbReference>
<name>A0A4R1AQ91_9BACI</name>
<gene>
    <name evidence="2" type="ORF">E0Y62_20785</name>
</gene>
<dbReference type="EMBL" id="SJTH01000040">
    <property type="protein sequence ID" value="TCJ02109.1"/>
    <property type="molecule type" value="Genomic_DNA"/>
</dbReference>
<evidence type="ECO:0000259" key="1">
    <source>
        <dbReference type="Pfam" id="PF01738"/>
    </source>
</evidence>
<dbReference type="InterPro" id="IPR051049">
    <property type="entry name" value="Dienelactone_hydrolase-like"/>
</dbReference>
<comment type="caution">
    <text evidence="2">The sequence shown here is derived from an EMBL/GenBank/DDBJ whole genome shotgun (WGS) entry which is preliminary data.</text>
</comment>
<dbReference type="InterPro" id="IPR002925">
    <property type="entry name" value="Dienelactn_hydro"/>
</dbReference>
<protein>
    <submittedName>
        <fullName evidence="2">Dienelactone hydrolase family protein</fullName>
    </submittedName>
</protein>
<dbReference type="Gene3D" id="3.40.50.1820">
    <property type="entry name" value="alpha/beta hydrolase"/>
    <property type="match status" value="1"/>
</dbReference>
<feature type="domain" description="Dienelactone hydrolase" evidence="1">
    <location>
        <begin position="7"/>
        <end position="196"/>
    </location>
</feature>
<dbReference type="SUPFAM" id="SSF53474">
    <property type="entry name" value="alpha/beta-Hydrolases"/>
    <property type="match status" value="1"/>
</dbReference>
<dbReference type="PANTHER" id="PTHR46623:SF6">
    <property type="entry name" value="ALPHA_BETA-HYDROLASES SUPERFAMILY PROTEIN"/>
    <property type="match status" value="1"/>
</dbReference>
<evidence type="ECO:0000313" key="2">
    <source>
        <dbReference type="EMBL" id="TCJ02109.1"/>
    </source>
</evidence>
<organism evidence="2 3">
    <name type="scientific">Cytobacillus praedii</name>
    <dbReference type="NCBI Taxonomy" id="1742358"/>
    <lineage>
        <taxon>Bacteria</taxon>
        <taxon>Bacillati</taxon>
        <taxon>Bacillota</taxon>
        <taxon>Bacilli</taxon>
        <taxon>Bacillales</taxon>
        <taxon>Bacillaceae</taxon>
        <taxon>Cytobacillus</taxon>
    </lineage>
</organism>
<keyword evidence="2" id="KW-0378">Hydrolase</keyword>